<name>A0A329MD02_9BACL</name>
<keyword evidence="1" id="KW-1133">Transmembrane helix</keyword>
<feature type="transmembrane region" description="Helical" evidence="1">
    <location>
        <begin position="136"/>
        <end position="159"/>
    </location>
</feature>
<organism evidence="2 3">
    <name type="scientific">Paenibacillus contaminans</name>
    <dbReference type="NCBI Taxonomy" id="450362"/>
    <lineage>
        <taxon>Bacteria</taxon>
        <taxon>Bacillati</taxon>
        <taxon>Bacillota</taxon>
        <taxon>Bacilli</taxon>
        <taxon>Bacillales</taxon>
        <taxon>Paenibacillaceae</taxon>
        <taxon>Paenibacillus</taxon>
    </lineage>
</organism>
<feature type="transmembrane region" description="Helical" evidence="1">
    <location>
        <begin position="189"/>
        <end position="209"/>
    </location>
</feature>
<dbReference type="RefSeq" id="WP_113033910.1">
    <property type="nucleotide sequence ID" value="NZ_QMFB01000017.1"/>
</dbReference>
<dbReference type="Proteomes" id="UP000250369">
    <property type="component" value="Unassembled WGS sequence"/>
</dbReference>
<keyword evidence="3" id="KW-1185">Reference proteome</keyword>
<feature type="transmembrane region" description="Helical" evidence="1">
    <location>
        <begin position="54"/>
        <end position="77"/>
    </location>
</feature>
<sequence length="319" mass="36624">MTDQNIQWVFSGIGATAIAIGIPIITAAISFMLKNLRFFMSEEEKLHTNGTTRAFRILTLSIFSVLFTGLYFCILTNNDIQSFSLFPYIEIFFKSSISLPFGVSIFIVVLIVAFVPRIKNRIAIIDERSSSKNQSLLTSLFLLMVLYILFFSLAFGYFINAILSDANLRFSINQENSLLVLLQLSKIPISYKFILFSLSLIYLMLFLPLRKFWYFLSHSKVQVNILLMDGTLYSSKYLLNSDLDNCILIGDSDNLFTPDKILIPKNNIKQTSFNSVHYRFGRRIPISTNITLPEQFNSDEKRILKAIKENNRVFLLSKK</sequence>
<proteinExistence type="predicted"/>
<accession>A0A329MD02</accession>
<evidence type="ECO:0000313" key="2">
    <source>
        <dbReference type="EMBL" id="RAV17824.1"/>
    </source>
</evidence>
<comment type="caution">
    <text evidence="2">The sequence shown here is derived from an EMBL/GenBank/DDBJ whole genome shotgun (WGS) entry which is preliminary data.</text>
</comment>
<dbReference type="AlphaFoldDB" id="A0A329MD02"/>
<evidence type="ECO:0000256" key="1">
    <source>
        <dbReference type="SAM" id="Phobius"/>
    </source>
</evidence>
<gene>
    <name evidence="2" type="ORF">DQG23_25775</name>
</gene>
<dbReference type="OrthoDB" id="2665246at2"/>
<evidence type="ECO:0000313" key="3">
    <source>
        <dbReference type="Proteomes" id="UP000250369"/>
    </source>
</evidence>
<reference evidence="2 3" key="1">
    <citation type="journal article" date="2009" name="Int. J. Syst. Evol. Microbiol.">
        <title>Paenibacillus contaminans sp. nov., isolated from a contaminated laboratory plate.</title>
        <authorList>
            <person name="Chou J.H."/>
            <person name="Lee J.H."/>
            <person name="Lin M.C."/>
            <person name="Chang P.S."/>
            <person name="Arun A.B."/>
            <person name="Young C.C."/>
            <person name="Chen W.M."/>
        </authorList>
    </citation>
    <scope>NUCLEOTIDE SEQUENCE [LARGE SCALE GENOMIC DNA]</scope>
    <source>
        <strain evidence="2 3">CKOBP-6</strain>
    </source>
</reference>
<feature type="transmembrane region" description="Helical" evidence="1">
    <location>
        <begin position="97"/>
        <end position="115"/>
    </location>
</feature>
<keyword evidence="1" id="KW-0472">Membrane</keyword>
<protein>
    <submittedName>
        <fullName evidence="2">Uncharacterized protein</fullName>
    </submittedName>
</protein>
<feature type="transmembrane region" description="Helical" evidence="1">
    <location>
        <begin position="6"/>
        <end position="33"/>
    </location>
</feature>
<keyword evidence="1" id="KW-0812">Transmembrane</keyword>
<dbReference type="EMBL" id="QMFB01000017">
    <property type="protein sequence ID" value="RAV17824.1"/>
    <property type="molecule type" value="Genomic_DNA"/>
</dbReference>